<dbReference type="InterPro" id="IPR058799">
    <property type="entry name" value="CgnE_B"/>
</dbReference>
<accession>A0ABV8G9Y1</accession>
<comment type="caution">
    <text evidence="3">The sequence shown here is derived from an EMBL/GenBank/DDBJ whole genome shotgun (WGS) entry which is preliminary data.</text>
</comment>
<sequence>MLAQITQAEIDKGLDALLDDYLAISPGDAALIAYTPDSRDPAAQLIVALRSRGIPVTSIGMRPLEDPTFRSRLAAVVPQPDSFPGRFMVIVLEKSTMSHGRHFEAVLERYPRSRCTLCRVISASDEFFAYAFNRSSETLAHRNAYLLERMLKSTRLRVTADGGTDLEITLNNDAYEWISNRGARRDGGTFLLPAGEIATYPGSINGLLVADGAFNANVTTAHDARLADHPARVEIVDSKAVSFDCTDPTSRRLLELCFDRPHAHQVGELGFGTNDGIPRFIPMNSHINERRVGVHIGFGQHNQRPDRGLHYADIHLDLITDGARVWFDDDPEPLDLATFEAPPTVHPKGISGEDVYEVDCCGLVLNELGIAEIGE</sequence>
<protein>
    <recommendedName>
        <fullName evidence="2">Crocagin biosynthetic protein CgnE/B domain-containing protein</fullName>
    </recommendedName>
</protein>
<evidence type="ECO:0000313" key="3">
    <source>
        <dbReference type="EMBL" id="MFC4009102.1"/>
    </source>
</evidence>
<dbReference type="PANTHER" id="PTHR34448">
    <property type="entry name" value="AMINOPEPTIDASE"/>
    <property type="match status" value="1"/>
</dbReference>
<gene>
    <name evidence="3" type="ORF">ACFOY2_17855</name>
</gene>
<dbReference type="SUPFAM" id="SSF144052">
    <property type="entry name" value="Thermophilic metalloprotease-like"/>
    <property type="match status" value="1"/>
</dbReference>
<evidence type="ECO:0000259" key="2">
    <source>
        <dbReference type="Pfam" id="PF26231"/>
    </source>
</evidence>
<feature type="domain" description="Crocagin biosynthetic protein CgnE/B" evidence="2">
    <location>
        <begin position="228"/>
        <end position="303"/>
    </location>
</feature>
<dbReference type="RefSeq" id="WP_379529164.1">
    <property type="nucleotide sequence ID" value="NZ_JBHSBI010000008.1"/>
</dbReference>
<dbReference type="PANTHER" id="PTHR34448:SF1">
    <property type="entry name" value="BLL6088 PROTEIN"/>
    <property type="match status" value="1"/>
</dbReference>
<dbReference type="Pfam" id="PF26231">
    <property type="entry name" value="CgnE_B"/>
    <property type="match status" value="1"/>
</dbReference>
<reference evidence="4" key="1">
    <citation type="journal article" date="2019" name="Int. J. Syst. Evol. Microbiol.">
        <title>The Global Catalogue of Microorganisms (GCM) 10K type strain sequencing project: providing services to taxonomists for standard genome sequencing and annotation.</title>
        <authorList>
            <consortium name="The Broad Institute Genomics Platform"/>
            <consortium name="The Broad Institute Genome Sequencing Center for Infectious Disease"/>
            <person name="Wu L."/>
            <person name="Ma J."/>
        </authorList>
    </citation>
    <scope>NUCLEOTIDE SEQUENCE [LARGE SCALE GENOMIC DNA]</scope>
    <source>
        <strain evidence="4">TBRC 1276</strain>
    </source>
</reference>
<dbReference type="EMBL" id="JBHSBI010000008">
    <property type="protein sequence ID" value="MFC4009102.1"/>
    <property type="molecule type" value="Genomic_DNA"/>
</dbReference>
<proteinExistence type="predicted"/>
<evidence type="ECO:0000256" key="1">
    <source>
        <dbReference type="ARBA" id="ARBA00022723"/>
    </source>
</evidence>
<keyword evidence="1" id="KW-0479">Metal-binding</keyword>
<keyword evidence="4" id="KW-1185">Reference proteome</keyword>
<name>A0ABV8G9Y1_9ACTN</name>
<dbReference type="Proteomes" id="UP001595851">
    <property type="component" value="Unassembled WGS sequence"/>
</dbReference>
<evidence type="ECO:0000313" key="4">
    <source>
        <dbReference type="Proteomes" id="UP001595851"/>
    </source>
</evidence>
<dbReference type="InterPro" id="IPR052170">
    <property type="entry name" value="M29_Exopeptidase"/>
</dbReference>
<organism evidence="3 4">
    <name type="scientific">Nonomuraea purpurea</name>
    <dbReference type="NCBI Taxonomy" id="1849276"/>
    <lineage>
        <taxon>Bacteria</taxon>
        <taxon>Bacillati</taxon>
        <taxon>Actinomycetota</taxon>
        <taxon>Actinomycetes</taxon>
        <taxon>Streptosporangiales</taxon>
        <taxon>Streptosporangiaceae</taxon>
        <taxon>Nonomuraea</taxon>
    </lineage>
</organism>